<dbReference type="InterPro" id="IPR016938">
    <property type="entry name" value="UPF0317"/>
</dbReference>
<name>A0A1M5NCB4_9BRAD</name>
<sequence length="274" mass="29585">MTSLARTERTPEPPAADLPPSVAARHACRAGMATTTAGIANGFVQGNLAILPEKLAASFHRFCQLNPKPCPIIGMSDVGDPRIPSLGIDLDIRTDLPRYRVWHDGEVAEEPTDIMAHWRDDLVAVVLGCSFSFEEALMADDLPIRHIERKVRVPMYRTNIACHPSGPFAGPMVVSMRPFKPADAIRAVQITSRFPAVHGAPVHLGHPHSIGIEDIAKPDYGDAVPVEADEIPVFWACGVTPQAVIAAAKLPFAITHAPGLMLVTDLRNKDLAVL</sequence>
<evidence type="ECO:0000256" key="2">
    <source>
        <dbReference type="ARBA" id="ARBA00023239"/>
    </source>
</evidence>
<dbReference type="NCBIfam" id="NF003969">
    <property type="entry name" value="PRK05463.1"/>
    <property type="match status" value="1"/>
</dbReference>
<dbReference type="PIRSF" id="PIRSF029755">
    <property type="entry name" value="UCP029755"/>
    <property type="match status" value="1"/>
</dbReference>
<dbReference type="Proteomes" id="UP000190675">
    <property type="component" value="Chromosome I"/>
</dbReference>
<dbReference type="EC" id="4.2.1.-" evidence="3"/>
<keyword evidence="2 3" id="KW-0456">Lyase</keyword>
<proteinExistence type="inferred from homology"/>
<evidence type="ECO:0000313" key="6">
    <source>
        <dbReference type="Proteomes" id="UP000190675"/>
    </source>
</evidence>
<feature type="region of interest" description="Disordered" evidence="4">
    <location>
        <begin position="1"/>
        <end position="20"/>
    </location>
</feature>
<dbReference type="GO" id="GO:0016829">
    <property type="term" value="F:lyase activity"/>
    <property type="evidence" value="ECO:0007669"/>
    <property type="project" value="UniProtKB-KW"/>
</dbReference>
<dbReference type="Gene3D" id="3.40.1640.10">
    <property type="entry name" value="PSTPO5379-like"/>
    <property type="match status" value="1"/>
</dbReference>
<dbReference type="AlphaFoldDB" id="A0A1M5NCB4"/>
<dbReference type="PANTHER" id="PTHR32022">
    <property type="entry name" value="D-GLUTAMATE CYCLASE, MITOCHONDRIAL"/>
    <property type="match status" value="1"/>
</dbReference>
<gene>
    <name evidence="5" type="ORF">SAMN05444169_4538</name>
</gene>
<dbReference type="Gene3D" id="3.30.2040.10">
    <property type="entry name" value="PSTPO5379-like domain"/>
    <property type="match status" value="1"/>
</dbReference>
<comment type="similarity">
    <text evidence="1 3">Belongs to the D-glutamate cyclase family.</text>
</comment>
<dbReference type="FunFam" id="3.30.2040.10:FF:000001">
    <property type="entry name" value="D-glutamate cyclase, mitochondrial"/>
    <property type="match status" value="1"/>
</dbReference>
<dbReference type="Pfam" id="PF07286">
    <property type="entry name" value="D-Glu_cyclase"/>
    <property type="match status" value="1"/>
</dbReference>
<dbReference type="HAMAP" id="MF_01830">
    <property type="entry name" value="Hydro_lyase"/>
    <property type="match status" value="1"/>
</dbReference>
<evidence type="ECO:0000256" key="3">
    <source>
        <dbReference type="HAMAP-Rule" id="MF_01830"/>
    </source>
</evidence>
<feature type="compositionally biased region" description="Basic and acidic residues" evidence="4">
    <location>
        <begin position="1"/>
        <end position="11"/>
    </location>
</feature>
<evidence type="ECO:0000313" key="5">
    <source>
        <dbReference type="EMBL" id="SHG86829.1"/>
    </source>
</evidence>
<dbReference type="EMBL" id="LT670818">
    <property type="protein sequence ID" value="SHG86829.1"/>
    <property type="molecule type" value="Genomic_DNA"/>
</dbReference>
<reference evidence="5 6" key="1">
    <citation type="submission" date="2016-11" db="EMBL/GenBank/DDBJ databases">
        <authorList>
            <person name="Jaros S."/>
            <person name="Januszkiewicz K."/>
            <person name="Wedrychowicz H."/>
        </authorList>
    </citation>
    <scope>NUCLEOTIDE SEQUENCE [LARGE SCALE GENOMIC DNA]</scope>
    <source>
        <strain evidence="5 6">GAS242</strain>
    </source>
</reference>
<dbReference type="SUPFAM" id="SSF160920">
    <property type="entry name" value="PSTPO5379-like"/>
    <property type="match status" value="1"/>
</dbReference>
<protein>
    <recommendedName>
        <fullName evidence="3">Putative hydro-lyase SAMN05444169_4538</fullName>
        <ecNumber evidence="3">4.2.1.-</ecNumber>
    </recommendedName>
</protein>
<evidence type="ECO:0000256" key="1">
    <source>
        <dbReference type="ARBA" id="ARBA00007896"/>
    </source>
</evidence>
<organism evidence="5 6">
    <name type="scientific">Bradyrhizobium erythrophlei</name>
    <dbReference type="NCBI Taxonomy" id="1437360"/>
    <lineage>
        <taxon>Bacteria</taxon>
        <taxon>Pseudomonadati</taxon>
        <taxon>Pseudomonadota</taxon>
        <taxon>Alphaproteobacteria</taxon>
        <taxon>Hyphomicrobiales</taxon>
        <taxon>Nitrobacteraceae</taxon>
        <taxon>Bradyrhizobium</taxon>
    </lineage>
</organism>
<dbReference type="InterPro" id="IPR009906">
    <property type="entry name" value="D-Glu_cyclase"/>
</dbReference>
<evidence type="ECO:0000256" key="4">
    <source>
        <dbReference type="SAM" id="MobiDB-lite"/>
    </source>
</evidence>
<accession>A0A1M5NCB4</accession>
<dbReference type="InterPro" id="IPR038021">
    <property type="entry name" value="Putative_hydro-lyase"/>
</dbReference>
<dbReference type="OrthoDB" id="149585at2"/>
<dbReference type="PANTHER" id="PTHR32022:SF10">
    <property type="entry name" value="D-GLUTAMATE CYCLASE, MITOCHONDRIAL"/>
    <property type="match status" value="1"/>
</dbReference>